<reference evidence="1 2" key="1">
    <citation type="submission" date="2019-05" db="EMBL/GenBank/DDBJ databases">
        <title>Another draft genome of Portunus trituberculatus and its Hox gene families provides insights of decapod evolution.</title>
        <authorList>
            <person name="Jeong J.-H."/>
            <person name="Song I."/>
            <person name="Kim S."/>
            <person name="Choi T."/>
            <person name="Kim D."/>
            <person name="Ryu S."/>
            <person name="Kim W."/>
        </authorList>
    </citation>
    <scope>NUCLEOTIDE SEQUENCE [LARGE SCALE GENOMIC DNA]</scope>
    <source>
        <tissue evidence="1">Muscle</tissue>
    </source>
</reference>
<evidence type="ECO:0000313" key="1">
    <source>
        <dbReference type="EMBL" id="MPC07757.1"/>
    </source>
</evidence>
<accession>A0A5B7CED2</accession>
<evidence type="ECO:0000313" key="2">
    <source>
        <dbReference type="Proteomes" id="UP000324222"/>
    </source>
</evidence>
<sequence length="98" mass="10821">MMMIPPPSQQAVKVIVVMVRRVGQLMCRLHRREGGCQCKVTLGRLLLLLQEPVDSNIHLRPCGRPWKQSHRPAILPLCLSASLTPSSDSPSVNTTVAN</sequence>
<dbReference type="EMBL" id="VSRR010000007">
    <property type="protein sequence ID" value="MPC07757.1"/>
    <property type="molecule type" value="Genomic_DNA"/>
</dbReference>
<keyword evidence="2" id="KW-1185">Reference proteome</keyword>
<protein>
    <submittedName>
        <fullName evidence="1">Uncharacterized protein</fullName>
    </submittedName>
</protein>
<name>A0A5B7CED2_PORTR</name>
<dbReference type="AlphaFoldDB" id="A0A5B7CED2"/>
<gene>
    <name evidence="1" type="ORF">E2C01_000325</name>
</gene>
<dbReference type="Proteomes" id="UP000324222">
    <property type="component" value="Unassembled WGS sequence"/>
</dbReference>
<proteinExistence type="predicted"/>
<comment type="caution">
    <text evidence="1">The sequence shown here is derived from an EMBL/GenBank/DDBJ whole genome shotgun (WGS) entry which is preliminary data.</text>
</comment>
<organism evidence="1 2">
    <name type="scientific">Portunus trituberculatus</name>
    <name type="common">Swimming crab</name>
    <name type="synonym">Neptunus trituberculatus</name>
    <dbReference type="NCBI Taxonomy" id="210409"/>
    <lineage>
        <taxon>Eukaryota</taxon>
        <taxon>Metazoa</taxon>
        <taxon>Ecdysozoa</taxon>
        <taxon>Arthropoda</taxon>
        <taxon>Crustacea</taxon>
        <taxon>Multicrustacea</taxon>
        <taxon>Malacostraca</taxon>
        <taxon>Eumalacostraca</taxon>
        <taxon>Eucarida</taxon>
        <taxon>Decapoda</taxon>
        <taxon>Pleocyemata</taxon>
        <taxon>Brachyura</taxon>
        <taxon>Eubrachyura</taxon>
        <taxon>Portunoidea</taxon>
        <taxon>Portunidae</taxon>
        <taxon>Portuninae</taxon>
        <taxon>Portunus</taxon>
    </lineage>
</organism>